<evidence type="ECO:0000313" key="3">
    <source>
        <dbReference type="EMBL" id="MBU2692059.1"/>
    </source>
</evidence>
<evidence type="ECO:0000256" key="1">
    <source>
        <dbReference type="ARBA" id="ARBA00022801"/>
    </source>
</evidence>
<feature type="domain" description="Amidohydrolase-related" evidence="2">
    <location>
        <begin position="8"/>
        <end position="259"/>
    </location>
</feature>
<dbReference type="PANTHER" id="PTHR43794">
    <property type="entry name" value="AMINOHYDROLASE SSNA-RELATED"/>
    <property type="match status" value="1"/>
</dbReference>
<evidence type="ECO:0000259" key="2">
    <source>
        <dbReference type="Pfam" id="PF01979"/>
    </source>
</evidence>
<dbReference type="EMBL" id="JAHJDP010000084">
    <property type="protein sequence ID" value="MBU2692059.1"/>
    <property type="molecule type" value="Genomic_DNA"/>
</dbReference>
<dbReference type="Proteomes" id="UP000777784">
    <property type="component" value="Unassembled WGS sequence"/>
</dbReference>
<dbReference type="Gene3D" id="3.20.20.140">
    <property type="entry name" value="Metal-dependent hydrolases"/>
    <property type="match status" value="1"/>
</dbReference>
<dbReference type="Pfam" id="PF01979">
    <property type="entry name" value="Amidohydro_1"/>
    <property type="match status" value="1"/>
</dbReference>
<dbReference type="InterPro" id="IPR006680">
    <property type="entry name" value="Amidohydro-rel"/>
</dbReference>
<dbReference type="InterPro" id="IPR050287">
    <property type="entry name" value="MTA/SAH_deaminase"/>
</dbReference>
<dbReference type="PANTHER" id="PTHR43794:SF11">
    <property type="entry name" value="AMIDOHYDROLASE-RELATED DOMAIN-CONTAINING PROTEIN"/>
    <property type="match status" value="1"/>
</dbReference>
<dbReference type="SUPFAM" id="SSF51556">
    <property type="entry name" value="Metallo-dependent hydrolases"/>
    <property type="match status" value="1"/>
</dbReference>
<accession>A0A948S1E4</accession>
<protein>
    <submittedName>
        <fullName evidence="3">Amidohydrolase family protein</fullName>
    </submittedName>
</protein>
<dbReference type="InterPro" id="IPR032466">
    <property type="entry name" value="Metal_Hydrolase"/>
</dbReference>
<organism evidence="3 4">
    <name type="scientific">Eiseniibacteriota bacterium</name>
    <dbReference type="NCBI Taxonomy" id="2212470"/>
    <lineage>
        <taxon>Bacteria</taxon>
        <taxon>Candidatus Eiseniibacteriota</taxon>
    </lineage>
</organism>
<dbReference type="AlphaFoldDB" id="A0A948S1E4"/>
<keyword evidence="1" id="KW-0378">Hydrolase</keyword>
<reference evidence="3" key="1">
    <citation type="submission" date="2021-05" db="EMBL/GenBank/DDBJ databases">
        <title>Energy efficiency and biological interactions define the core microbiome of deep oligotrophic groundwater.</title>
        <authorList>
            <person name="Mehrshad M."/>
            <person name="Lopez-Fernandez M."/>
            <person name="Bell E."/>
            <person name="Bernier-Latmani R."/>
            <person name="Bertilsson S."/>
            <person name="Dopson M."/>
        </authorList>
    </citation>
    <scope>NUCLEOTIDE SEQUENCE</scope>
    <source>
        <strain evidence="3">Modern_marine.mb.64</strain>
    </source>
</reference>
<gene>
    <name evidence="3" type="ORF">KJ970_14155</name>
</gene>
<evidence type="ECO:0000313" key="4">
    <source>
        <dbReference type="Proteomes" id="UP000777784"/>
    </source>
</evidence>
<proteinExistence type="predicted"/>
<dbReference type="GO" id="GO:0016787">
    <property type="term" value="F:hydrolase activity"/>
    <property type="evidence" value="ECO:0007669"/>
    <property type="project" value="UniProtKB-KW"/>
</dbReference>
<comment type="caution">
    <text evidence="3">The sequence shown here is derived from an EMBL/GenBank/DDBJ whole genome shotgun (WGS) entry which is preliminary data.</text>
</comment>
<sequence length="358" mass="40180">MSSPARKPGRVNAHTHLYSGLASLGMPPPKKEPENFLEILEHVWWKLDGALDERGLLAAARYYVADALYAGTSTLIDHHESPNLIEGSLDLLADTCQMLGMRAVLCYGATERNGGRTEARRGLEESRRFIKENNRPLVRGVVGLHASFTVSDETIREAGDLCRDLGTVLHIHLAEDRADVEDARSRGYEGPLERLIQLGALPKGSILAHGVHLTAAQVRRTQEHGCWIVQNPRSNRGNRVGYPKALGNSDRTALGTDGYPARMDEEEEALFETGLPHEARELLEERLAGGYRLTAERFDDPDVEMKDAVYHEEGRVMSLFVDNRAVIECGRLHTADWEEIQFHARQEAERLWDRMDFL</sequence>
<name>A0A948S1E4_UNCEI</name>